<gene>
    <name evidence="2" type="ORF">J3D65DRAFT_175510</name>
</gene>
<dbReference type="EMBL" id="JBBPEH010000017">
    <property type="protein sequence ID" value="KAK7529220.1"/>
    <property type="molecule type" value="Genomic_DNA"/>
</dbReference>
<feature type="compositionally biased region" description="Basic and acidic residues" evidence="1">
    <location>
        <begin position="169"/>
        <end position="192"/>
    </location>
</feature>
<proteinExistence type="predicted"/>
<evidence type="ECO:0000256" key="1">
    <source>
        <dbReference type="SAM" id="MobiDB-lite"/>
    </source>
</evidence>
<name>A0ABR1L3D6_9PEZI</name>
<sequence length="226" mass="25219">MKETVEDGEGIQRPDRGYMANRQTSKIHRFPGGAQTERHASVQIKSRTKQRAPKSTTTTHRTCSIYGSKRRGSGFGWPTVRDITSSIHGSICGDDDDDDDDDDDRLHLAVQQLLPLSLASCFAFVFSPCRMAGRLTIYRQQMSTAATPTHPPFPPRPPHTEEEEEEEEPTTRVEMPRGSGTRDRGKKRDGEMGLRATSSSLFVPTLSTTTIEMKLFPLGETVLPDR</sequence>
<comment type="caution">
    <text evidence="2">The sequence shown here is derived from an EMBL/GenBank/DDBJ whole genome shotgun (WGS) entry which is preliminary data.</text>
</comment>
<organism evidence="2 3">
    <name type="scientific">Phyllosticta citribraziliensis</name>
    <dbReference type="NCBI Taxonomy" id="989973"/>
    <lineage>
        <taxon>Eukaryota</taxon>
        <taxon>Fungi</taxon>
        <taxon>Dikarya</taxon>
        <taxon>Ascomycota</taxon>
        <taxon>Pezizomycotina</taxon>
        <taxon>Dothideomycetes</taxon>
        <taxon>Dothideomycetes incertae sedis</taxon>
        <taxon>Botryosphaeriales</taxon>
        <taxon>Phyllostictaceae</taxon>
        <taxon>Phyllosticta</taxon>
    </lineage>
</organism>
<evidence type="ECO:0000313" key="3">
    <source>
        <dbReference type="Proteomes" id="UP001360953"/>
    </source>
</evidence>
<evidence type="ECO:0000313" key="2">
    <source>
        <dbReference type="EMBL" id="KAK7529220.1"/>
    </source>
</evidence>
<feature type="region of interest" description="Disordered" evidence="1">
    <location>
        <begin position="144"/>
        <end position="196"/>
    </location>
</feature>
<dbReference type="Proteomes" id="UP001360953">
    <property type="component" value="Unassembled WGS sequence"/>
</dbReference>
<dbReference type="GeneID" id="92027202"/>
<keyword evidence="3" id="KW-1185">Reference proteome</keyword>
<feature type="region of interest" description="Disordered" evidence="1">
    <location>
        <begin position="32"/>
        <end position="61"/>
    </location>
</feature>
<reference evidence="2 3" key="1">
    <citation type="submission" date="2024-04" db="EMBL/GenBank/DDBJ databases">
        <title>Phyllosticta paracitricarpa is synonymous to the EU quarantine fungus P. citricarpa based on phylogenomic analyses.</title>
        <authorList>
            <consortium name="Lawrence Berkeley National Laboratory"/>
            <person name="Van ingen-buijs V.A."/>
            <person name="Van westerhoven A.C."/>
            <person name="Haridas S."/>
            <person name="Skiadas P."/>
            <person name="Martin F."/>
            <person name="Groenewald J.Z."/>
            <person name="Crous P.W."/>
            <person name="Seidl M.F."/>
        </authorList>
    </citation>
    <scope>NUCLEOTIDE SEQUENCE [LARGE SCALE GENOMIC DNA]</scope>
    <source>
        <strain evidence="2 3">CPC 17464</strain>
    </source>
</reference>
<dbReference type="RefSeq" id="XP_066649800.1">
    <property type="nucleotide sequence ID" value="XM_066794296.1"/>
</dbReference>
<protein>
    <submittedName>
        <fullName evidence="2">Uncharacterized protein</fullName>
    </submittedName>
</protein>
<accession>A0ABR1L3D6</accession>